<evidence type="ECO:0000313" key="1">
    <source>
        <dbReference type="EMBL" id="GFU40694.1"/>
    </source>
</evidence>
<keyword evidence="2" id="KW-1185">Reference proteome</keyword>
<dbReference type="GO" id="GO:0003676">
    <property type="term" value="F:nucleic acid binding"/>
    <property type="evidence" value="ECO:0007669"/>
    <property type="project" value="InterPro"/>
</dbReference>
<dbReference type="EMBL" id="BMAW01035706">
    <property type="protein sequence ID" value="GFU40694.1"/>
    <property type="molecule type" value="Genomic_DNA"/>
</dbReference>
<reference evidence="1" key="1">
    <citation type="submission" date="2020-08" db="EMBL/GenBank/DDBJ databases">
        <title>Multicomponent nature underlies the extraordinary mechanical properties of spider dragline silk.</title>
        <authorList>
            <person name="Kono N."/>
            <person name="Nakamura H."/>
            <person name="Mori M."/>
            <person name="Yoshida Y."/>
            <person name="Ohtoshi R."/>
            <person name="Malay A.D."/>
            <person name="Moran D.A.P."/>
            <person name="Tomita M."/>
            <person name="Numata K."/>
            <person name="Arakawa K."/>
        </authorList>
    </citation>
    <scope>NUCLEOTIDE SEQUENCE</scope>
</reference>
<dbReference type="AlphaFoldDB" id="A0A8X6QSK7"/>
<dbReference type="PANTHER" id="PTHR47331">
    <property type="entry name" value="PHD-TYPE DOMAIN-CONTAINING PROTEIN"/>
    <property type="match status" value="1"/>
</dbReference>
<gene>
    <name evidence="1" type="primary">X975_00963</name>
    <name evidence="1" type="ORF">NPIL_207181</name>
</gene>
<comment type="caution">
    <text evidence="1">The sequence shown here is derived from an EMBL/GenBank/DDBJ whole genome shotgun (WGS) entry which is preliminary data.</text>
</comment>
<dbReference type="InterPro" id="IPR036397">
    <property type="entry name" value="RNaseH_sf"/>
</dbReference>
<dbReference type="PANTHER" id="PTHR47331:SF1">
    <property type="entry name" value="GAG-LIKE PROTEIN"/>
    <property type="match status" value="1"/>
</dbReference>
<protein>
    <submittedName>
        <fullName evidence="1">Uncharacterized protein</fullName>
    </submittedName>
</protein>
<evidence type="ECO:0000313" key="2">
    <source>
        <dbReference type="Proteomes" id="UP000887013"/>
    </source>
</evidence>
<name>A0A8X6QSK7_NEPPI</name>
<dbReference type="OrthoDB" id="6424147at2759"/>
<dbReference type="Proteomes" id="UP000887013">
    <property type="component" value="Unassembled WGS sequence"/>
</dbReference>
<organism evidence="1 2">
    <name type="scientific">Nephila pilipes</name>
    <name type="common">Giant wood spider</name>
    <name type="synonym">Nephila maculata</name>
    <dbReference type="NCBI Taxonomy" id="299642"/>
    <lineage>
        <taxon>Eukaryota</taxon>
        <taxon>Metazoa</taxon>
        <taxon>Ecdysozoa</taxon>
        <taxon>Arthropoda</taxon>
        <taxon>Chelicerata</taxon>
        <taxon>Arachnida</taxon>
        <taxon>Araneae</taxon>
        <taxon>Araneomorphae</taxon>
        <taxon>Entelegynae</taxon>
        <taxon>Araneoidea</taxon>
        <taxon>Nephilidae</taxon>
        <taxon>Nephila</taxon>
    </lineage>
</organism>
<proteinExistence type="predicted"/>
<sequence length="128" mass="14283">MKQKYWFVGAKAAIRREARRCVTGARFSSEFSNQIMVDLPAPRVNPGRAFLNGEIDFAGPFLITTRRGRGVKSIKMHVCAFVCLTTKAIHLDLASDLSAQTCIRALGKENKRKYSVTVAPISSEQIFF</sequence>
<accession>A0A8X6QSK7</accession>
<dbReference type="Gene3D" id="3.30.420.10">
    <property type="entry name" value="Ribonuclease H-like superfamily/Ribonuclease H"/>
    <property type="match status" value="1"/>
</dbReference>